<feature type="transmembrane region" description="Helical" evidence="2">
    <location>
        <begin position="717"/>
        <end position="738"/>
    </location>
</feature>
<dbReference type="Gramene" id="OIT34650">
    <property type="protein sequence ID" value="OIT34650"/>
    <property type="gene ID" value="A4A49_08774"/>
</dbReference>
<keyword evidence="5" id="KW-1185">Reference proteome</keyword>
<dbReference type="SUPFAM" id="SSF48403">
    <property type="entry name" value="Ankyrin repeat"/>
    <property type="match status" value="2"/>
</dbReference>
<dbReference type="Proteomes" id="UP000187609">
    <property type="component" value="Unassembled WGS sequence"/>
</dbReference>
<dbReference type="STRING" id="49451.A0A314KZD5"/>
<proteinExistence type="predicted"/>
<accession>A0A314KZD5</accession>
<keyword evidence="2" id="KW-0472">Membrane</keyword>
<dbReference type="SMR" id="A0A314KZD5"/>
<dbReference type="EMBL" id="MJEQ01000676">
    <property type="protein sequence ID" value="OIT34650.1"/>
    <property type="molecule type" value="Genomic_DNA"/>
</dbReference>
<comment type="caution">
    <text evidence="4">The sequence shown here is derived from an EMBL/GenBank/DDBJ whole genome shotgun (WGS) entry which is preliminary data.</text>
</comment>
<reference evidence="4" key="1">
    <citation type="submission" date="2016-11" db="EMBL/GenBank/DDBJ databases">
        <title>The genome of Nicotiana attenuata.</title>
        <authorList>
            <person name="Xu S."/>
            <person name="Brockmoeller T."/>
            <person name="Gaquerel E."/>
            <person name="Navarro A."/>
            <person name="Kuhl H."/>
            <person name="Gase K."/>
            <person name="Ling Z."/>
            <person name="Zhou W."/>
            <person name="Kreitzer C."/>
            <person name="Stanke M."/>
            <person name="Tang H."/>
            <person name="Lyons E."/>
            <person name="Pandey P."/>
            <person name="Pandey S.P."/>
            <person name="Timmermann B."/>
            <person name="Baldwin I.T."/>
        </authorList>
    </citation>
    <scope>NUCLEOTIDE SEQUENCE [LARGE SCALE GENOMIC DNA]</scope>
    <source>
        <strain evidence="4">UT</strain>
    </source>
</reference>
<dbReference type="GO" id="GO:0016020">
    <property type="term" value="C:membrane"/>
    <property type="evidence" value="ECO:0007669"/>
    <property type="project" value="TreeGrafter"/>
</dbReference>
<organism evidence="4 5">
    <name type="scientific">Nicotiana attenuata</name>
    <name type="common">Coyote tobacco</name>
    <dbReference type="NCBI Taxonomy" id="49451"/>
    <lineage>
        <taxon>Eukaryota</taxon>
        <taxon>Viridiplantae</taxon>
        <taxon>Streptophyta</taxon>
        <taxon>Embryophyta</taxon>
        <taxon>Tracheophyta</taxon>
        <taxon>Spermatophyta</taxon>
        <taxon>Magnoliopsida</taxon>
        <taxon>eudicotyledons</taxon>
        <taxon>Gunneridae</taxon>
        <taxon>Pentapetalae</taxon>
        <taxon>asterids</taxon>
        <taxon>lamiids</taxon>
        <taxon>Solanales</taxon>
        <taxon>Solanaceae</taxon>
        <taxon>Nicotianoideae</taxon>
        <taxon>Nicotianeae</taxon>
        <taxon>Nicotiana</taxon>
    </lineage>
</organism>
<feature type="compositionally biased region" description="Polar residues" evidence="1">
    <location>
        <begin position="43"/>
        <end position="61"/>
    </location>
</feature>
<dbReference type="AlphaFoldDB" id="A0A314KZD5"/>
<feature type="domain" description="PGG" evidence="3">
    <location>
        <begin position="593"/>
        <end position="705"/>
    </location>
</feature>
<dbReference type="PANTHER" id="PTHR24177">
    <property type="entry name" value="CASKIN"/>
    <property type="match status" value="1"/>
</dbReference>
<dbReference type="Gene3D" id="1.25.40.20">
    <property type="entry name" value="Ankyrin repeat-containing domain"/>
    <property type="match status" value="2"/>
</dbReference>
<evidence type="ECO:0000259" key="3">
    <source>
        <dbReference type="Pfam" id="PF13962"/>
    </source>
</evidence>
<feature type="transmembrane region" description="Helical" evidence="2">
    <location>
        <begin position="681"/>
        <end position="705"/>
    </location>
</feature>
<evidence type="ECO:0000313" key="5">
    <source>
        <dbReference type="Proteomes" id="UP000187609"/>
    </source>
</evidence>
<dbReference type="InterPro" id="IPR036770">
    <property type="entry name" value="Ankyrin_rpt-contain_sf"/>
</dbReference>
<gene>
    <name evidence="4" type="ORF">A4A49_08774</name>
</gene>
<evidence type="ECO:0000256" key="2">
    <source>
        <dbReference type="SAM" id="Phobius"/>
    </source>
</evidence>
<feature type="region of interest" description="Disordered" evidence="1">
    <location>
        <begin position="31"/>
        <end position="61"/>
    </location>
</feature>
<feature type="transmembrane region" description="Helical" evidence="2">
    <location>
        <begin position="598"/>
        <end position="619"/>
    </location>
</feature>
<dbReference type="KEGG" id="nau:109244405"/>
<sequence>MNYSPDINKITRRSSAVSRYCSAKSYFDEIEEQDEGGSRSDIENQSPTRLQDALLSNTSGRKTKCRTPQQILYQAALRDDWGAAEPILEKDLSLARAKMTERGERVLHIAAVARSTRFVEELVNKMEESDLELPNNGGTNAFCFAAASGVVKIASIMRDKNKKLPNIFSRHGSAITMAASLGHKDMVVYLYEVTDLAALDNLERFELLEATIQHELYDVALDIFKKDTALATTIVEGDRSLLHALSKKALTISWRDPDGKWKRFVHMLNAGSMRVCSPVRRIFISMISRMPFITRFERVWVIRGKSLLKKQAGVLLEELWAECLQLPEDKLARLISKTQIMNSAAKAGNVEFLAVLIRDHPDLIWKVDRRKRTIFHVAALHRQEKVYSLIHQIGAVKDLITLYVDVDGNNILHLAGKLGQPIPLKQKIGQQFGEIEELKQKLGQPMPCNDIILESIKQLLEEILQQRLAEQTPANIEYEEALQQLITEIDQKIGQPSPCNIIMRKALQKLIREIEAIKKLAETLCFKEEEKIMPPSFLRVSGAALRLQREILWFKEVEKIVPPSFLRMENNDEKTPRQLFSEEHKLLLKEGERWMRDTANYCMIVATLIATVMFAAAFTLPGGNDDNEGTPIMLKLKGFSVFVISDAVAMFCSIVSIIMFLSILTSRYNEDDFVVSLPKKLLFGLTTLFASIVGMLVAFAATFFLVYNNHMAWQPKLIAAISGVPIALFGCLHYKLWWDTVKSTYWSKFLFKPGKHRLY</sequence>
<name>A0A314KZD5_NICAT</name>
<dbReference type="InterPro" id="IPR026961">
    <property type="entry name" value="PGG_dom"/>
</dbReference>
<dbReference type="SMART" id="SM00248">
    <property type="entry name" value="ANK"/>
    <property type="match status" value="5"/>
</dbReference>
<dbReference type="Pfam" id="PF13962">
    <property type="entry name" value="PGG"/>
    <property type="match status" value="1"/>
</dbReference>
<evidence type="ECO:0000256" key="1">
    <source>
        <dbReference type="SAM" id="MobiDB-lite"/>
    </source>
</evidence>
<dbReference type="OrthoDB" id="1921232at2759"/>
<feature type="transmembrane region" description="Helical" evidence="2">
    <location>
        <begin position="639"/>
        <end position="661"/>
    </location>
</feature>
<protein>
    <submittedName>
        <fullName evidence="4">Ankyrin repeat-containing protein</fullName>
    </submittedName>
</protein>
<dbReference type="InterPro" id="IPR002110">
    <property type="entry name" value="Ankyrin_rpt"/>
</dbReference>
<dbReference type="PANTHER" id="PTHR24177:SF365">
    <property type="entry name" value="ANKYRIN REPEAT-CONTAINING PROTEIN NPR4-LIKE ISOFORM X1"/>
    <property type="match status" value="1"/>
</dbReference>
<evidence type="ECO:0000313" key="4">
    <source>
        <dbReference type="EMBL" id="OIT34650.1"/>
    </source>
</evidence>
<keyword evidence="2" id="KW-1133">Transmembrane helix</keyword>
<keyword evidence="2" id="KW-0812">Transmembrane</keyword>